<evidence type="ECO:0000313" key="3">
    <source>
        <dbReference type="Proteomes" id="UP000655410"/>
    </source>
</evidence>
<feature type="signal peptide" evidence="1">
    <location>
        <begin position="1"/>
        <end position="20"/>
    </location>
</feature>
<evidence type="ECO:0000256" key="1">
    <source>
        <dbReference type="SAM" id="SignalP"/>
    </source>
</evidence>
<evidence type="ECO:0000313" key="2">
    <source>
        <dbReference type="EMBL" id="GGO92479.1"/>
    </source>
</evidence>
<dbReference type="EMBL" id="BMNI01000008">
    <property type="protein sequence ID" value="GGO92479.1"/>
    <property type="molecule type" value="Genomic_DNA"/>
</dbReference>
<feature type="chain" id="PRO_5046849428" evidence="1">
    <location>
        <begin position="21"/>
        <end position="133"/>
    </location>
</feature>
<reference evidence="3" key="1">
    <citation type="journal article" date="2019" name="Int. J. Syst. Evol. Microbiol.">
        <title>The Global Catalogue of Microorganisms (GCM) 10K type strain sequencing project: providing services to taxonomists for standard genome sequencing and annotation.</title>
        <authorList>
            <consortium name="The Broad Institute Genomics Platform"/>
            <consortium name="The Broad Institute Genome Sequencing Center for Infectious Disease"/>
            <person name="Wu L."/>
            <person name="Ma J."/>
        </authorList>
    </citation>
    <scope>NUCLEOTIDE SEQUENCE [LARGE SCALE GENOMIC DNA]</scope>
    <source>
        <strain evidence="3">CGMCC 4.7371</strain>
    </source>
</reference>
<sequence length="133" mass="14213">MMKRIALAAAAMTLSGLAIAAPAEAVVYPKSIATACSERIVDTTVARGQSILIDFKAVPTAGNGRPVGSVKFVFRNRAGKVIRTTTRSYGGKTTRYGFVPLRARGKITVAARFRTPADSVYKGCSTRASFRRL</sequence>
<dbReference type="Proteomes" id="UP000655410">
    <property type="component" value="Unassembled WGS sequence"/>
</dbReference>
<organism evidence="2 3">
    <name type="scientific">Nocardioides phosphati</name>
    <dbReference type="NCBI Taxonomy" id="1867775"/>
    <lineage>
        <taxon>Bacteria</taxon>
        <taxon>Bacillati</taxon>
        <taxon>Actinomycetota</taxon>
        <taxon>Actinomycetes</taxon>
        <taxon>Propionibacteriales</taxon>
        <taxon>Nocardioidaceae</taxon>
        <taxon>Nocardioides</taxon>
    </lineage>
</organism>
<keyword evidence="3" id="KW-1185">Reference proteome</keyword>
<name>A0ABQ2NCA4_9ACTN</name>
<protein>
    <submittedName>
        <fullName evidence="2">Uncharacterized protein</fullName>
    </submittedName>
</protein>
<dbReference type="RefSeq" id="WP_188784729.1">
    <property type="nucleotide sequence ID" value="NZ_BMNI01000008.1"/>
</dbReference>
<gene>
    <name evidence="2" type="ORF">GCM10011584_28980</name>
</gene>
<proteinExistence type="predicted"/>
<keyword evidence="1" id="KW-0732">Signal</keyword>
<comment type="caution">
    <text evidence="2">The sequence shown here is derived from an EMBL/GenBank/DDBJ whole genome shotgun (WGS) entry which is preliminary data.</text>
</comment>
<accession>A0ABQ2NCA4</accession>